<dbReference type="PANTHER" id="PTHR43181:SF1">
    <property type="entry name" value="2-C-METHYL-D-ERYTHRITOL 2,4-CYCLODIPHOSPHATE SYNTHASE, CHLOROPLASTIC"/>
    <property type="match status" value="1"/>
</dbReference>
<feature type="binding site" evidence="14">
    <location>
        <position position="386"/>
    </location>
    <ligand>
        <name>4-CDP-2-C-methyl-D-erythritol 2-phosphate</name>
        <dbReference type="ChEBI" id="CHEBI:57919"/>
    </ligand>
</feature>
<comment type="similarity">
    <text evidence="14">In the N-terminal section; belongs to the IspD/TarI cytidylyltransferase family. IspD subfamily.</text>
</comment>
<dbReference type="InterPro" id="IPR020555">
    <property type="entry name" value="MECDP_synthase_CS"/>
</dbReference>
<evidence type="ECO:0000256" key="3">
    <source>
        <dbReference type="ARBA" id="ARBA00001968"/>
    </source>
</evidence>
<dbReference type="HAMAP" id="MF_00108">
    <property type="entry name" value="IspD"/>
    <property type="match status" value="1"/>
</dbReference>
<feature type="binding site" evidence="14">
    <location>
        <position position="252"/>
    </location>
    <ligand>
        <name>a divalent metal cation</name>
        <dbReference type="ChEBI" id="CHEBI:60240"/>
    </ligand>
</feature>
<comment type="pathway">
    <text evidence="5 14">Isoprenoid biosynthesis; isopentenyl diphosphate biosynthesis via DXP pathway; isopentenyl diphosphate from 1-deoxy-D-xylulose 5-phosphate: step 2/6.</text>
</comment>
<comment type="similarity">
    <text evidence="7">Belongs to the IspD/TarI cytidylyltransferase family. IspD subfamily.</text>
</comment>
<comment type="catalytic activity">
    <reaction evidence="2 14">
        <text>2-C-methyl-D-erythritol 4-phosphate + CTP + H(+) = 4-CDP-2-C-methyl-D-erythritol + diphosphate</text>
        <dbReference type="Rhea" id="RHEA:13429"/>
        <dbReference type="ChEBI" id="CHEBI:15378"/>
        <dbReference type="ChEBI" id="CHEBI:33019"/>
        <dbReference type="ChEBI" id="CHEBI:37563"/>
        <dbReference type="ChEBI" id="CHEBI:57823"/>
        <dbReference type="ChEBI" id="CHEBI:58262"/>
        <dbReference type="EC" id="2.7.7.60"/>
    </reaction>
</comment>
<evidence type="ECO:0000256" key="7">
    <source>
        <dbReference type="ARBA" id="ARBA00009789"/>
    </source>
</evidence>
<dbReference type="PROSITE" id="PS01295">
    <property type="entry name" value="ISPD"/>
    <property type="match status" value="1"/>
</dbReference>
<dbReference type="SUPFAM" id="SSF53448">
    <property type="entry name" value="Nucleotide-diphospho-sugar transferases"/>
    <property type="match status" value="1"/>
</dbReference>
<feature type="binding site" evidence="14">
    <location>
        <begin position="278"/>
        <end position="279"/>
    </location>
    <ligand>
        <name>4-CDP-2-C-methyl-D-erythritol 2-phosphate</name>
        <dbReference type="ChEBI" id="CHEBI:57919"/>
    </ligand>
</feature>
<reference evidence="16 17" key="1">
    <citation type="submission" date="2016-10" db="EMBL/GenBank/DDBJ databases">
        <authorList>
            <person name="Varghese N."/>
            <person name="Submissions S."/>
        </authorList>
    </citation>
    <scope>NUCLEOTIDE SEQUENCE [LARGE SCALE GENOMIC DNA]</scope>
    <source>
        <strain evidence="16 17">DSM 16392</strain>
    </source>
</reference>
<dbReference type="InterPro" id="IPR018294">
    <property type="entry name" value="ISPD_synthase_CS"/>
</dbReference>
<dbReference type="NCBIfam" id="TIGR00151">
    <property type="entry name" value="ispF"/>
    <property type="match status" value="1"/>
</dbReference>
<comment type="catalytic activity">
    <reaction evidence="1 14">
        <text>4-CDP-2-C-methyl-D-erythritol 2-phosphate = 2-C-methyl-D-erythritol 2,4-cyclic diphosphate + CMP</text>
        <dbReference type="Rhea" id="RHEA:23864"/>
        <dbReference type="ChEBI" id="CHEBI:57919"/>
        <dbReference type="ChEBI" id="CHEBI:58483"/>
        <dbReference type="ChEBI" id="CHEBI:60377"/>
        <dbReference type="EC" id="4.6.1.12"/>
    </reaction>
</comment>
<comment type="similarity">
    <text evidence="14">In the C-terminal section; belongs to the IspF family.</text>
</comment>
<comment type="function">
    <text evidence="14">Bifunctional enzyme that catalyzes the formation of 4-diphosphocytidyl-2-C-methyl-D-erythritol from CTP and 2-C-methyl-D-erythritol 4-phosphate (MEP) (IspD), and catalyzes the conversion of 4-diphosphocytidyl-2-C-methyl-D-erythritol 2-phosphate (CDP-ME2P) to 2-C-methyl-D-erythritol 2,4-cyclodiphosphate (ME-CPP) with a corresponding release of cytidine 5-monophosphate (CMP) (IspF).</text>
</comment>
<dbReference type="InterPro" id="IPR026596">
    <property type="entry name" value="IspD/F"/>
</dbReference>
<dbReference type="Gene3D" id="3.30.1330.50">
    <property type="entry name" value="2-C-methyl-D-erythritol 2,4-cyclodiphosphate synthase"/>
    <property type="match status" value="1"/>
</dbReference>
<evidence type="ECO:0000256" key="4">
    <source>
        <dbReference type="ARBA" id="ARBA00004709"/>
    </source>
</evidence>
<evidence type="ECO:0000259" key="15">
    <source>
        <dbReference type="Pfam" id="PF02542"/>
    </source>
</evidence>
<feature type="site" description="Transition state stabilizer" evidence="14">
    <location>
        <position position="377"/>
    </location>
</feature>
<dbReference type="NCBIfam" id="TIGR00453">
    <property type="entry name" value="ispD"/>
    <property type="match status" value="1"/>
</dbReference>
<dbReference type="InterPro" id="IPR003526">
    <property type="entry name" value="MECDP_synthase"/>
</dbReference>
<comment type="caution">
    <text evidence="16">The sequence shown here is derived from an EMBL/GenBank/DDBJ whole genome shotgun (WGS) entry which is preliminary data.</text>
</comment>
<dbReference type="InterPro" id="IPR036571">
    <property type="entry name" value="MECDP_synthase_sf"/>
</dbReference>
<feature type="binding site" evidence="14">
    <location>
        <position position="286"/>
    </location>
    <ligand>
        <name>a divalent metal cation</name>
        <dbReference type="ChEBI" id="CHEBI:60240"/>
    </ligand>
</feature>
<keyword evidence="11 14" id="KW-0414">Isoprene biosynthesis</keyword>
<evidence type="ECO:0000256" key="5">
    <source>
        <dbReference type="ARBA" id="ARBA00004787"/>
    </source>
</evidence>
<feature type="region of interest" description="2-C-methyl-D-erythritol 4-phosphate cytidylyltransferase" evidence="14">
    <location>
        <begin position="1"/>
        <end position="245"/>
    </location>
</feature>
<dbReference type="InterPro" id="IPR001228">
    <property type="entry name" value="IspD"/>
</dbReference>
<dbReference type="InterPro" id="IPR029044">
    <property type="entry name" value="Nucleotide-diphossugar_trans"/>
</dbReference>
<comment type="similarity">
    <text evidence="6">Belongs to the IspF family.</text>
</comment>
<dbReference type="SUPFAM" id="SSF69765">
    <property type="entry name" value="IpsF-like"/>
    <property type="match status" value="1"/>
</dbReference>
<feature type="region of interest" description="2-C-methyl-D-erythritol 2,4-cyclodiphosphate synthase" evidence="14">
    <location>
        <begin position="246"/>
        <end position="404"/>
    </location>
</feature>
<dbReference type="Proteomes" id="UP000199598">
    <property type="component" value="Unassembled WGS sequence"/>
</dbReference>
<evidence type="ECO:0000256" key="9">
    <source>
        <dbReference type="ARBA" id="ARBA00022695"/>
    </source>
</evidence>
<accession>A0A1I4CXJ7</accession>
<evidence type="ECO:0000256" key="10">
    <source>
        <dbReference type="ARBA" id="ARBA00022723"/>
    </source>
</evidence>
<gene>
    <name evidence="14" type="primary">ispDF</name>
    <name evidence="16" type="ORF">SAMN04488518_11039</name>
</gene>
<dbReference type="HAMAP" id="MF_00107">
    <property type="entry name" value="IspF"/>
    <property type="match status" value="1"/>
</dbReference>
<feature type="binding site" evidence="14">
    <location>
        <begin position="376"/>
        <end position="379"/>
    </location>
    <ligand>
        <name>4-CDP-2-C-methyl-D-erythritol 2-phosphate</name>
        <dbReference type="ChEBI" id="CHEBI:57919"/>
    </ligand>
</feature>
<keyword evidence="17" id="KW-1185">Reference proteome</keyword>
<evidence type="ECO:0000256" key="1">
    <source>
        <dbReference type="ARBA" id="ARBA00000200"/>
    </source>
</evidence>
<dbReference type="PANTHER" id="PTHR43181">
    <property type="entry name" value="2-C-METHYL-D-ERYTHRITOL 2,4-CYCLODIPHOSPHATE SYNTHASE, CHLOROPLASTIC"/>
    <property type="match status" value="1"/>
</dbReference>
<dbReference type="Pfam" id="PF01128">
    <property type="entry name" value="IspD"/>
    <property type="match status" value="1"/>
</dbReference>
<feature type="site" description="Transition state stabilizer" evidence="14">
    <location>
        <position position="19"/>
    </location>
</feature>
<evidence type="ECO:0000313" key="16">
    <source>
        <dbReference type="EMBL" id="SFK84716.1"/>
    </source>
</evidence>
<evidence type="ECO:0000256" key="8">
    <source>
        <dbReference type="ARBA" id="ARBA00022679"/>
    </source>
</evidence>
<keyword evidence="8 14" id="KW-0808">Transferase</keyword>
<feature type="site" description="Positions MEP for the nucleophilic attack" evidence="14">
    <location>
        <position position="163"/>
    </location>
</feature>
<feature type="site" description="Transition state stabilizer" evidence="14">
    <location>
        <position position="29"/>
    </location>
</feature>
<dbReference type="HAMAP" id="MF_01520">
    <property type="entry name" value="IspDF"/>
    <property type="match status" value="1"/>
</dbReference>
<dbReference type="Gene3D" id="3.90.550.10">
    <property type="entry name" value="Spore Coat Polysaccharide Biosynthesis Protein SpsA, Chain A"/>
    <property type="match status" value="1"/>
</dbReference>
<evidence type="ECO:0000256" key="11">
    <source>
        <dbReference type="ARBA" id="ARBA00023229"/>
    </source>
</evidence>
<sequence length="404" mass="43493">MQSTEKIACIIVAAGRGSRMSTQNNSSPKQYRDLGGKTVLQRTLEAILSATQVDLVLPVIHADDAEAYQDAASTLTDNRLIKPVTGGATRQASVACGLKALEEHAPDYVLIHDAARPFITPTVIEDAITALQNGAQAALPAVPVADTLKRANADQQVLETVDRTHLWAAQTPQAFPYPLIWKAHQQAINQNIDSFTDDTTLIEWQGKPVTITAGDPQNIKLTTLKDMTNAQEQIAMKQLADLGDIRVGTGYDVHAFEDGDAVILGGISIPHTQKLKGHSDADVGLHALTDAIFGALADGDIGSHFPPSDMQWKGAASDQFLKYAIDRVHKRGGMVAHLDLTLICEAPKIGPHREEMRKQIAQICDLPIGRVAVKATTSEKLGFTGRQEGIAAQACATIRLPFED</sequence>
<feature type="domain" description="2-C-methyl-D-erythritol 2,4-cyclodiphosphate synthase" evidence="15">
    <location>
        <begin position="245"/>
        <end position="398"/>
    </location>
</feature>
<evidence type="ECO:0000256" key="12">
    <source>
        <dbReference type="ARBA" id="ARBA00023239"/>
    </source>
</evidence>
<feature type="binding site" evidence="14">
    <location>
        <position position="383"/>
    </location>
    <ligand>
        <name>4-CDP-2-C-methyl-D-erythritol 2-phosphate</name>
        <dbReference type="ChEBI" id="CHEBI:57919"/>
    </ligand>
</feature>
<name>A0A1I4CXJ7_9HYPH</name>
<dbReference type="CDD" id="cd02516">
    <property type="entry name" value="CDP-ME_synthetase"/>
    <property type="match status" value="1"/>
</dbReference>
<dbReference type="PROSITE" id="PS01350">
    <property type="entry name" value="ISPF"/>
    <property type="match status" value="1"/>
</dbReference>
<proteinExistence type="inferred from homology"/>
<keyword evidence="12 14" id="KW-0456">Lyase</keyword>
<evidence type="ECO:0000256" key="6">
    <source>
        <dbReference type="ARBA" id="ARBA00008480"/>
    </source>
</evidence>
<feature type="binding site" evidence="14">
    <location>
        <begin position="252"/>
        <end position="254"/>
    </location>
    <ligand>
        <name>4-CDP-2-C-methyl-D-erythritol 2-phosphate</name>
        <dbReference type="ChEBI" id="CHEBI:57919"/>
    </ligand>
</feature>
<organism evidence="16 17">
    <name type="scientific">Pseudovibrio ascidiaceicola</name>
    <dbReference type="NCBI Taxonomy" id="285279"/>
    <lineage>
        <taxon>Bacteria</taxon>
        <taxon>Pseudomonadati</taxon>
        <taxon>Pseudomonadota</taxon>
        <taxon>Alphaproteobacteria</taxon>
        <taxon>Hyphomicrobiales</taxon>
        <taxon>Stappiaceae</taxon>
        <taxon>Pseudovibrio</taxon>
    </lineage>
</organism>
<evidence type="ECO:0000313" key="17">
    <source>
        <dbReference type="Proteomes" id="UP000199598"/>
    </source>
</evidence>
<evidence type="ECO:0000256" key="2">
    <source>
        <dbReference type="ARBA" id="ARBA00001282"/>
    </source>
</evidence>
<dbReference type="CDD" id="cd00554">
    <property type="entry name" value="MECDP_synthase"/>
    <property type="match status" value="1"/>
</dbReference>
<comment type="pathway">
    <text evidence="4 14">Isoprenoid biosynthesis; isopentenyl diphosphate biosynthesis via DXP pathway; isopentenyl diphosphate from 1-deoxy-D-xylulose 5-phosphate: step 4/6.</text>
</comment>
<dbReference type="EMBL" id="FOSK01000010">
    <property type="protein sequence ID" value="SFK84716.1"/>
    <property type="molecule type" value="Genomic_DNA"/>
</dbReference>
<dbReference type="EC" id="2.7.7.60" evidence="14"/>
<dbReference type="InterPro" id="IPR034683">
    <property type="entry name" value="IspD/TarI"/>
</dbReference>
<feature type="binding site" evidence="14">
    <location>
        <begin position="300"/>
        <end position="302"/>
    </location>
    <ligand>
        <name>4-CDP-2-C-methyl-D-erythritol 2-phosphate</name>
        <dbReference type="ChEBI" id="CHEBI:57919"/>
    </ligand>
</feature>
<evidence type="ECO:0000256" key="14">
    <source>
        <dbReference type="HAMAP-Rule" id="MF_01520"/>
    </source>
</evidence>
<keyword evidence="9 14" id="KW-0548">Nucleotidyltransferase</keyword>
<comment type="caution">
    <text evidence="14">Lacks conserved residue(s) required for the propagation of feature annotation.</text>
</comment>
<keyword evidence="13 14" id="KW-0511">Multifunctional enzyme</keyword>
<dbReference type="EC" id="4.6.1.12" evidence="14"/>
<feature type="site" description="Transition state stabilizer" evidence="14">
    <location>
        <position position="278"/>
    </location>
</feature>
<protein>
    <recommendedName>
        <fullName evidence="14">Bifunctional enzyme IspD/IspF</fullName>
    </recommendedName>
    <domain>
        <recommendedName>
            <fullName evidence="14">2-C-methyl-D-erythritol 4-phosphate cytidylyltransferase</fullName>
            <ecNumber evidence="14">2.7.7.60</ecNumber>
        </recommendedName>
        <alternativeName>
            <fullName evidence="14">4-diphosphocytidyl-2C-methyl-D-erythritol synthase</fullName>
        </alternativeName>
        <alternativeName>
            <fullName evidence="14">MEP cytidylyltransferase</fullName>
            <shortName evidence="14">MCT</shortName>
        </alternativeName>
    </domain>
    <domain>
        <recommendedName>
            <fullName evidence="14">2-C-methyl-D-erythritol 2,4-cyclodiphosphate synthase</fullName>
            <shortName evidence="14">MECDP-synthase</shortName>
            <shortName evidence="14">MECPP-synthase</shortName>
            <shortName evidence="14">MECPS</shortName>
            <ecNumber evidence="14">4.6.1.12</ecNumber>
        </recommendedName>
    </domain>
</protein>
<keyword evidence="10 14" id="KW-0479">Metal-binding</keyword>
<feature type="site" description="Positions MEP for the nucleophilic attack" evidence="14">
    <location>
        <position position="220"/>
    </location>
</feature>
<feature type="binding site" evidence="14">
    <location>
        <position position="254"/>
    </location>
    <ligand>
        <name>a divalent metal cation</name>
        <dbReference type="ChEBI" id="CHEBI:60240"/>
    </ligand>
</feature>
<comment type="cofactor">
    <cofactor evidence="3 14">
        <name>a divalent metal cation</name>
        <dbReference type="ChEBI" id="CHEBI:60240"/>
    </cofactor>
</comment>
<dbReference type="Pfam" id="PF02542">
    <property type="entry name" value="YgbB"/>
    <property type="match status" value="1"/>
</dbReference>
<dbReference type="NCBIfam" id="NF006899">
    <property type="entry name" value="PRK09382.1"/>
    <property type="match status" value="1"/>
</dbReference>
<evidence type="ECO:0000256" key="13">
    <source>
        <dbReference type="ARBA" id="ARBA00023268"/>
    </source>
</evidence>
<dbReference type="RefSeq" id="WP_167550315.1">
    <property type="nucleotide sequence ID" value="NZ_FOSK01000010.1"/>
</dbReference>